<sequence length="100" mass="10972">MHPISLRDNCVKPTSGLPKTAADRREKLSKAPPVLRTLRHHEGTFVFIRKPSGRLSRPSLNLNLPKFARAAAPRPQSLASLKERQTSLAAGKLALAIDKT</sequence>
<evidence type="ECO:0000313" key="3">
    <source>
        <dbReference type="Proteomes" id="UP000245119"/>
    </source>
</evidence>
<organism evidence="2 3">
    <name type="scientific">Pomacea canaliculata</name>
    <name type="common">Golden apple snail</name>
    <dbReference type="NCBI Taxonomy" id="400727"/>
    <lineage>
        <taxon>Eukaryota</taxon>
        <taxon>Metazoa</taxon>
        <taxon>Spiralia</taxon>
        <taxon>Lophotrochozoa</taxon>
        <taxon>Mollusca</taxon>
        <taxon>Gastropoda</taxon>
        <taxon>Caenogastropoda</taxon>
        <taxon>Architaenioglossa</taxon>
        <taxon>Ampullarioidea</taxon>
        <taxon>Ampullariidae</taxon>
        <taxon>Pomacea</taxon>
    </lineage>
</organism>
<comment type="caution">
    <text evidence="2">The sequence shown here is derived from an EMBL/GenBank/DDBJ whole genome shotgun (WGS) entry which is preliminary data.</text>
</comment>
<accession>A0A2T7PU57</accession>
<protein>
    <submittedName>
        <fullName evidence="2">Uncharacterized protein</fullName>
    </submittedName>
</protein>
<reference evidence="2 3" key="1">
    <citation type="submission" date="2018-04" db="EMBL/GenBank/DDBJ databases">
        <title>The genome of golden apple snail Pomacea canaliculata provides insight into stress tolerance and invasive adaptation.</title>
        <authorList>
            <person name="Liu C."/>
            <person name="Liu B."/>
            <person name="Ren Y."/>
            <person name="Zhang Y."/>
            <person name="Wang H."/>
            <person name="Li S."/>
            <person name="Jiang F."/>
            <person name="Yin L."/>
            <person name="Zhang G."/>
            <person name="Qian W."/>
            <person name="Fan W."/>
        </authorList>
    </citation>
    <scope>NUCLEOTIDE SEQUENCE [LARGE SCALE GENOMIC DNA]</scope>
    <source>
        <strain evidence="2">SZHN2017</strain>
        <tissue evidence="2">Muscle</tissue>
    </source>
</reference>
<dbReference type="AlphaFoldDB" id="A0A2T7PU57"/>
<keyword evidence="3" id="KW-1185">Reference proteome</keyword>
<proteinExistence type="predicted"/>
<dbReference type="EMBL" id="PZQS01000002">
    <property type="protein sequence ID" value="PVD36963.1"/>
    <property type="molecule type" value="Genomic_DNA"/>
</dbReference>
<dbReference type="Proteomes" id="UP000245119">
    <property type="component" value="Linkage Group LG2"/>
</dbReference>
<evidence type="ECO:0000313" key="2">
    <source>
        <dbReference type="EMBL" id="PVD36963.1"/>
    </source>
</evidence>
<gene>
    <name evidence="2" type="ORF">C0Q70_03956</name>
</gene>
<feature type="region of interest" description="Disordered" evidence="1">
    <location>
        <begin position="1"/>
        <end position="29"/>
    </location>
</feature>
<evidence type="ECO:0000256" key="1">
    <source>
        <dbReference type="SAM" id="MobiDB-lite"/>
    </source>
</evidence>
<name>A0A2T7PU57_POMCA</name>